<evidence type="ECO:0000256" key="2">
    <source>
        <dbReference type="SAM" id="SignalP"/>
    </source>
</evidence>
<accession>F5R9L1</accession>
<feature type="compositionally biased region" description="Polar residues" evidence="1">
    <location>
        <begin position="77"/>
        <end position="86"/>
    </location>
</feature>
<comment type="caution">
    <text evidence="3">The sequence shown here is derived from an EMBL/GenBank/DDBJ whole genome shotgun (WGS) entry which is preliminary data.</text>
</comment>
<dbReference type="AlphaFoldDB" id="F5R9L1"/>
<sequence>MKFARLPLRRLIALLMLCALPLHAYALHCATQRALAVAAMQADAEAGHACHCPDDCSAAALCAAAHLLALEPALTADTTASRQSSALPVPTDRVPARALAPPERPPRTA</sequence>
<evidence type="ECO:0000313" key="3">
    <source>
        <dbReference type="EMBL" id="EGK73081.1"/>
    </source>
</evidence>
<feature type="chain" id="PRO_5003330841" evidence="2">
    <location>
        <begin position="27"/>
        <end position="109"/>
    </location>
</feature>
<keyword evidence="4" id="KW-1185">Reference proteome</keyword>
<gene>
    <name evidence="3" type="ORF">METUNv1_00920</name>
</gene>
<reference evidence="3 4" key="1">
    <citation type="journal article" date="2011" name="J. Bacteriol.">
        <title>Genome sequence of Methyloversatilis universalis FAM5T, a methylotrophic representative of the order Rhodocyclales.</title>
        <authorList>
            <person name="Kittichotirat W."/>
            <person name="Good N.M."/>
            <person name="Hall R."/>
            <person name="Bringel F."/>
            <person name="Lajus A."/>
            <person name="Medigue C."/>
            <person name="Smalley N.E."/>
            <person name="Beck D."/>
            <person name="Bumgarner R."/>
            <person name="Vuilleumier S."/>
            <person name="Kalyuzhnaya M.G."/>
        </authorList>
    </citation>
    <scope>NUCLEOTIDE SEQUENCE [LARGE SCALE GENOMIC DNA]</scope>
    <source>
        <strain evidence="4">ATCC BAA-1314 / JCM 13912 / FAM5</strain>
    </source>
</reference>
<dbReference type="Proteomes" id="UP000005019">
    <property type="component" value="Unassembled WGS sequence"/>
</dbReference>
<protein>
    <submittedName>
        <fullName evidence="3">Uncharacterized protein</fullName>
    </submittedName>
</protein>
<feature type="signal peptide" evidence="2">
    <location>
        <begin position="1"/>
        <end position="26"/>
    </location>
</feature>
<proteinExistence type="predicted"/>
<feature type="region of interest" description="Disordered" evidence="1">
    <location>
        <begin position="77"/>
        <end position="109"/>
    </location>
</feature>
<evidence type="ECO:0000313" key="4">
    <source>
        <dbReference type="Proteomes" id="UP000005019"/>
    </source>
</evidence>
<name>F5R9L1_METUF</name>
<organism evidence="3 4">
    <name type="scientific">Methyloversatilis universalis (strain ATCC BAA-1314 / DSM 25237 / JCM 13912 / CCUG 52030 / FAM5)</name>
    <dbReference type="NCBI Taxonomy" id="1000565"/>
    <lineage>
        <taxon>Bacteria</taxon>
        <taxon>Pseudomonadati</taxon>
        <taxon>Pseudomonadota</taxon>
        <taxon>Betaproteobacteria</taxon>
        <taxon>Nitrosomonadales</taxon>
        <taxon>Sterolibacteriaceae</taxon>
        <taxon>Methyloversatilis</taxon>
    </lineage>
</organism>
<dbReference type="EMBL" id="AFHG01000030">
    <property type="protein sequence ID" value="EGK73081.1"/>
    <property type="molecule type" value="Genomic_DNA"/>
</dbReference>
<dbReference type="RefSeq" id="WP_008059269.1">
    <property type="nucleotide sequence ID" value="NZ_AFHG01000030.1"/>
</dbReference>
<dbReference type="STRING" id="1000565.METUNv1_00920"/>
<evidence type="ECO:0000256" key="1">
    <source>
        <dbReference type="SAM" id="MobiDB-lite"/>
    </source>
</evidence>
<keyword evidence="2" id="KW-0732">Signal</keyword>